<dbReference type="EMBL" id="BMGB01000001">
    <property type="protein sequence ID" value="GGA93838.1"/>
    <property type="molecule type" value="Genomic_DNA"/>
</dbReference>
<proteinExistence type="predicted"/>
<gene>
    <name evidence="2" type="ORF">GCM10010979_05480</name>
</gene>
<reference evidence="2" key="1">
    <citation type="journal article" date="2014" name="Int. J. Syst. Evol. Microbiol.">
        <title>Complete genome sequence of Corynebacterium casei LMG S-19264T (=DSM 44701T), isolated from a smear-ripened cheese.</title>
        <authorList>
            <consortium name="US DOE Joint Genome Institute (JGI-PGF)"/>
            <person name="Walter F."/>
            <person name="Albersmeier A."/>
            <person name="Kalinowski J."/>
            <person name="Ruckert C."/>
        </authorList>
    </citation>
    <scope>NUCLEOTIDE SEQUENCE</scope>
    <source>
        <strain evidence="2">CGMCC 1.12813</strain>
    </source>
</reference>
<dbReference type="PANTHER" id="PTHR36151">
    <property type="entry name" value="BLR2777 PROTEIN"/>
    <property type="match status" value="1"/>
</dbReference>
<dbReference type="GO" id="GO:0016491">
    <property type="term" value="F:oxidoreductase activity"/>
    <property type="evidence" value="ECO:0007669"/>
    <property type="project" value="InterPro"/>
</dbReference>
<protein>
    <recommendedName>
        <fullName evidence="1">ER-bound oxygenase mpaB/mpaB'/Rubber oxygenase catalytic domain-containing protein</fullName>
    </recommendedName>
</protein>
<comment type="caution">
    <text evidence="2">The sequence shown here is derived from an EMBL/GenBank/DDBJ whole genome shotgun (WGS) entry which is preliminary data.</text>
</comment>
<feature type="domain" description="ER-bound oxygenase mpaB/mpaB'/Rubber oxygenase catalytic" evidence="1">
    <location>
        <begin position="62"/>
        <end position="288"/>
    </location>
</feature>
<name>A0A916WF97_9MICO</name>
<evidence type="ECO:0000313" key="3">
    <source>
        <dbReference type="Proteomes" id="UP000606922"/>
    </source>
</evidence>
<accession>A0A916WF97</accession>
<dbReference type="PANTHER" id="PTHR36151:SF3">
    <property type="entry name" value="ER-BOUND OXYGENASE MPAB_MPAB'_RUBBER OXYGENASE CATALYTIC DOMAIN-CONTAINING PROTEIN"/>
    <property type="match status" value="1"/>
</dbReference>
<sequence length="317" mass="34097">MTGASARGPFAQVRGAVDRNVATWRSHLLTTFSGSSDGKPRWVDKIADGDDAGYFGVGSAAWAVHGGIPTLVAGIRALLMQTLHPGAMAGVHDWSRYREDPLGRLSGTIQWLVTVTFADTAVAVAESSRVGRFHDRVVGEYSDAQGVTRPYAAGDPELLAWVHVVFTDAFLSCHELWGGPIPGGADAYVREWAKAGELVGVQAPPRSEAELRAQLDSFRAAGTLKSDERVAEAVRFIRNPPLRRSMLPAYRVLFAGAVASIPREYRDMLGLKRSPLPVVFATRVVLRFVGAVLGTESTSEVAARARIARLGLVGPRL</sequence>
<reference evidence="2" key="2">
    <citation type="submission" date="2020-09" db="EMBL/GenBank/DDBJ databases">
        <authorList>
            <person name="Sun Q."/>
            <person name="Zhou Y."/>
        </authorList>
    </citation>
    <scope>NUCLEOTIDE SEQUENCE</scope>
    <source>
        <strain evidence="2">CGMCC 1.12813</strain>
    </source>
</reference>
<dbReference type="Proteomes" id="UP000606922">
    <property type="component" value="Unassembled WGS sequence"/>
</dbReference>
<keyword evidence="3" id="KW-1185">Reference proteome</keyword>
<dbReference type="AlphaFoldDB" id="A0A916WF97"/>
<dbReference type="InterPro" id="IPR018713">
    <property type="entry name" value="MPAB/Lcp_cat_dom"/>
</dbReference>
<evidence type="ECO:0000313" key="2">
    <source>
        <dbReference type="EMBL" id="GGA93838.1"/>
    </source>
</evidence>
<organism evidence="2 3">
    <name type="scientific">Conyzicola nivalis</name>
    <dbReference type="NCBI Taxonomy" id="1477021"/>
    <lineage>
        <taxon>Bacteria</taxon>
        <taxon>Bacillati</taxon>
        <taxon>Actinomycetota</taxon>
        <taxon>Actinomycetes</taxon>
        <taxon>Micrococcales</taxon>
        <taxon>Microbacteriaceae</taxon>
        <taxon>Conyzicola</taxon>
    </lineage>
</organism>
<evidence type="ECO:0000259" key="1">
    <source>
        <dbReference type="Pfam" id="PF09995"/>
    </source>
</evidence>
<dbReference type="Pfam" id="PF09995">
    <property type="entry name" value="MPAB_Lcp_cat"/>
    <property type="match status" value="1"/>
</dbReference>